<dbReference type="AlphaFoldDB" id="A0AAW1LSD0"/>
<reference evidence="1 2" key="1">
    <citation type="journal article" date="2024" name="BMC Genomics">
        <title>De novo assembly and annotation of Popillia japonica's genome with initial clues to its potential as an invasive pest.</title>
        <authorList>
            <person name="Cucini C."/>
            <person name="Boschi S."/>
            <person name="Funari R."/>
            <person name="Cardaioli E."/>
            <person name="Iannotti N."/>
            <person name="Marturano G."/>
            <person name="Paoli F."/>
            <person name="Bruttini M."/>
            <person name="Carapelli A."/>
            <person name="Frati F."/>
            <person name="Nardi F."/>
        </authorList>
    </citation>
    <scope>NUCLEOTIDE SEQUENCE [LARGE SCALE GENOMIC DNA]</scope>
    <source>
        <strain evidence="1">DMR45628</strain>
    </source>
</reference>
<sequence length="91" mass="10450">MKRNFDSYLNKVQPRRKAITAILLRKLRSPSSQESYYRNSAEKIAKSIIRDVIKNLYKVGVKTSGDTRDVKYEECANVVLTTADQKLILVT</sequence>
<dbReference type="Proteomes" id="UP001458880">
    <property type="component" value="Unassembled WGS sequence"/>
</dbReference>
<proteinExistence type="predicted"/>
<evidence type="ECO:0000313" key="1">
    <source>
        <dbReference type="EMBL" id="KAK9736920.1"/>
    </source>
</evidence>
<evidence type="ECO:0000313" key="2">
    <source>
        <dbReference type="Proteomes" id="UP001458880"/>
    </source>
</evidence>
<comment type="caution">
    <text evidence="1">The sequence shown here is derived from an EMBL/GenBank/DDBJ whole genome shotgun (WGS) entry which is preliminary data.</text>
</comment>
<gene>
    <name evidence="1" type="ORF">QE152_g11154</name>
</gene>
<name>A0AAW1LSD0_POPJA</name>
<accession>A0AAW1LSD0</accession>
<evidence type="ECO:0008006" key="3">
    <source>
        <dbReference type="Google" id="ProtNLM"/>
    </source>
</evidence>
<keyword evidence="2" id="KW-1185">Reference proteome</keyword>
<protein>
    <recommendedName>
        <fullName evidence="3">Ribosomal protein S7</fullName>
    </recommendedName>
</protein>
<organism evidence="1 2">
    <name type="scientific">Popillia japonica</name>
    <name type="common">Japanese beetle</name>
    <dbReference type="NCBI Taxonomy" id="7064"/>
    <lineage>
        <taxon>Eukaryota</taxon>
        <taxon>Metazoa</taxon>
        <taxon>Ecdysozoa</taxon>
        <taxon>Arthropoda</taxon>
        <taxon>Hexapoda</taxon>
        <taxon>Insecta</taxon>
        <taxon>Pterygota</taxon>
        <taxon>Neoptera</taxon>
        <taxon>Endopterygota</taxon>
        <taxon>Coleoptera</taxon>
        <taxon>Polyphaga</taxon>
        <taxon>Scarabaeiformia</taxon>
        <taxon>Scarabaeidae</taxon>
        <taxon>Rutelinae</taxon>
        <taxon>Popillia</taxon>
    </lineage>
</organism>
<dbReference type="EMBL" id="JASPKY010000107">
    <property type="protein sequence ID" value="KAK9736920.1"/>
    <property type="molecule type" value="Genomic_DNA"/>
</dbReference>